<keyword evidence="2" id="KW-0547">Nucleotide-binding</keyword>
<comment type="caution">
    <text evidence="5">The sequence shown here is derived from an EMBL/GenBank/DDBJ whole genome shotgun (WGS) entry which is preliminary data.</text>
</comment>
<organism evidence="5 6">
    <name type="scientific">Actinomadura montaniterrae</name>
    <dbReference type="NCBI Taxonomy" id="1803903"/>
    <lineage>
        <taxon>Bacteria</taxon>
        <taxon>Bacillati</taxon>
        <taxon>Actinomycetota</taxon>
        <taxon>Actinomycetes</taxon>
        <taxon>Streptosporangiales</taxon>
        <taxon>Thermomonosporaceae</taxon>
        <taxon>Actinomadura</taxon>
    </lineage>
</organism>
<protein>
    <submittedName>
        <fullName evidence="5">ABC transporter ATP-binding protein</fullName>
    </submittedName>
</protein>
<dbReference type="InterPro" id="IPR027417">
    <property type="entry name" value="P-loop_NTPase"/>
</dbReference>
<keyword evidence="1" id="KW-0813">Transport</keyword>
<dbReference type="PROSITE" id="PS00211">
    <property type="entry name" value="ABC_TRANSPORTER_1"/>
    <property type="match status" value="1"/>
</dbReference>
<evidence type="ECO:0000313" key="5">
    <source>
        <dbReference type="EMBL" id="KAB2353295.1"/>
    </source>
</evidence>
<name>A0A6L3VFJ1_9ACTN</name>
<accession>A0A6L3VFJ1</accession>
<dbReference type="SMART" id="SM00382">
    <property type="entry name" value="AAA"/>
    <property type="match status" value="1"/>
</dbReference>
<dbReference type="PANTHER" id="PTHR24220">
    <property type="entry name" value="IMPORT ATP-BINDING PROTEIN"/>
    <property type="match status" value="1"/>
</dbReference>
<evidence type="ECO:0000259" key="4">
    <source>
        <dbReference type="PROSITE" id="PS50893"/>
    </source>
</evidence>
<dbReference type="GO" id="GO:0005524">
    <property type="term" value="F:ATP binding"/>
    <property type="evidence" value="ECO:0007669"/>
    <property type="project" value="UniProtKB-KW"/>
</dbReference>
<dbReference type="GO" id="GO:0016887">
    <property type="term" value="F:ATP hydrolysis activity"/>
    <property type="evidence" value="ECO:0007669"/>
    <property type="project" value="InterPro"/>
</dbReference>
<dbReference type="PANTHER" id="PTHR24220:SF685">
    <property type="entry name" value="ABC TRANSPORTER RELATED"/>
    <property type="match status" value="1"/>
</dbReference>
<dbReference type="InterPro" id="IPR015854">
    <property type="entry name" value="ABC_transpr_LolD-like"/>
</dbReference>
<keyword evidence="6" id="KW-1185">Reference proteome</keyword>
<dbReference type="PROSITE" id="PS50893">
    <property type="entry name" value="ABC_TRANSPORTER_2"/>
    <property type="match status" value="1"/>
</dbReference>
<dbReference type="AlphaFoldDB" id="A0A6L3VFJ1"/>
<dbReference type="SUPFAM" id="SSF52540">
    <property type="entry name" value="P-loop containing nucleoside triphosphate hydrolases"/>
    <property type="match status" value="1"/>
</dbReference>
<dbReference type="RefSeq" id="WP_151547224.1">
    <property type="nucleotide sequence ID" value="NZ_WBMR01000411.1"/>
</dbReference>
<dbReference type="CDD" id="cd03255">
    <property type="entry name" value="ABC_MJ0796_LolCDE_FtsE"/>
    <property type="match status" value="1"/>
</dbReference>
<dbReference type="GO" id="GO:0005886">
    <property type="term" value="C:plasma membrane"/>
    <property type="evidence" value="ECO:0007669"/>
    <property type="project" value="TreeGrafter"/>
</dbReference>
<dbReference type="InterPro" id="IPR003439">
    <property type="entry name" value="ABC_transporter-like_ATP-bd"/>
</dbReference>
<dbReference type="InterPro" id="IPR003593">
    <property type="entry name" value="AAA+_ATPase"/>
</dbReference>
<evidence type="ECO:0000256" key="2">
    <source>
        <dbReference type="ARBA" id="ARBA00022741"/>
    </source>
</evidence>
<keyword evidence="3 5" id="KW-0067">ATP-binding</keyword>
<dbReference type="Gene3D" id="3.40.50.300">
    <property type="entry name" value="P-loop containing nucleotide triphosphate hydrolases"/>
    <property type="match status" value="1"/>
</dbReference>
<dbReference type="GO" id="GO:0022857">
    <property type="term" value="F:transmembrane transporter activity"/>
    <property type="evidence" value="ECO:0007669"/>
    <property type="project" value="TreeGrafter"/>
</dbReference>
<feature type="domain" description="ABC transporter" evidence="4">
    <location>
        <begin position="10"/>
        <end position="228"/>
    </location>
</feature>
<dbReference type="InterPro" id="IPR017871">
    <property type="entry name" value="ABC_transporter-like_CS"/>
</dbReference>
<dbReference type="OrthoDB" id="9802264at2"/>
<evidence type="ECO:0000313" key="6">
    <source>
        <dbReference type="Proteomes" id="UP000483004"/>
    </source>
</evidence>
<sequence>MTATATRAGLTLSGVTLRYGAGDTLVTALDGVDLTVGPGEVVAVAGPSGSGKSSLLAVAGALIAPTEGTVAVGGADVTAATPARRTALRRAGIGYVFQSANLLPSLTARDQLLLIAHLAGRVTREDRDRADGLLDAVGMTAKASRRPHELSGGERQRVGIARALMNRPALLLADEPTAALDQHRARDVVALLAGQARDRGTATVLVTHDEGLLGAADRVVRIRDGRMN</sequence>
<evidence type="ECO:0000256" key="1">
    <source>
        <dbReference type="ARBA" id="ARBA00022448"/>
    </source>
</evidence>
<dbReference type="EMBL" id="WBMR01000411">
    <property type="protein sequence ID" value="KAB2353295.1"/>
    <property type="molecule type" value="Genomic_DNA"/>
</dbReference>
<evidence type="ECO:0000256" key="3">
    <source>
        <dbReference type="ARBA" id="ARBA00022840"/>
    </source>
</evidence>
<gene>
    <name evidence="5" type="ORF">F9B16_49620</name>
</gene>
<proteinExistence type="predicted"/>
<dbReference type="Proteomes" id="UP000483004">
    <property type="component" value="Unassembled WGS sequence"/>
</dbReference>
<dbReference type="Pfam" id="PF00005">
    <property type="entry name" value="ABC_tran"/>
    <property type="match status" value="1"/>
</dbReference>
<reference evidence="5 6" key="1">
    <citation type="submission" date="2019-09" db="EMBL/GenBank/DDBJ databases">
        <title>Actinomadura physcomitrii sp. nov., a novel actinomycete isolated from moss [Physcomitrium sphaericum (Ludw) Fuernr].</title>
        <authorList>
            <person name="Liu C."/>
            <person name="Zhuang X."/>
        </authorList>
    </citation>
    <scope>NUCLEOTIDE SEQUENCE [LARGE SCALE GENOMIC DNA]</scope>
    <source>
        <strain evidence="5 6">CYP1-1B</strain>
    </source>
</reference>
<dbReference type="InterPro" id="IPR017911">
    <property type="entry name" value="MacB-like_ATP-bd"/>
</dbReference>